<accession>T1K3P7</accession>
<keyword evidence="1" id="KW-0732">Signal</keyword>
<keyword evidence="3" id="KW-1185">Reference proteome</keyword>
<dbReference type="Proteomes" id="UP000015104">
    <property type="component" value="Unassembled WGS sequence"/>
</dbReference>
<feature type="signal peptide" evidence="1">
    <location>
        <begin position="1"/>
        <end position="20"/>
    </location>
</feature>
<evidence type="ECO:0000313" key="2">
    <source>
        <dbReference type="EnsemblMetazoa" id="tetur04g09491.1"/>
    </source>
</evidence>
<dbReference type="EMBL" id="CAEY01001355">
    <property type="status" value="NOT_ANNOTATED_CDS"/>
    <property type="molecule type" value="Genomic_DNA"/>
</dbReference>
<dbReference type="AlphaFoldDB" id="T1K3P7"/>
<evidence type="ECO:0000256" key="1">
    <source>
        <dbReference type="SAM" id="SignalP"/>
    </source>
</evidence>
<dbReference type="HOGENOM" id="CLU_2416129_0_0_1"/>
<dbReference type="EnsemblMetazoa" id="tetur04g09491.1">
    <property type="protein sequence ID" value="tetur04g09491.1"/>
    <property type="gene ID" value="tetur04g09491"/>
</dbReference>
<dbReference type="PROSITE" id="PS50276">
    <property type="entry name" value="PANCREATIC_HORMONE_2"/>
    <property type="match status" value="1"/>
</dbReference>
<reference evidence="2" key="2">
    <citation type="submission" date="2015-06" db="UniProtKB">
        <authorList>
            <consortium name="EnsemblMetazoa"/>
        </authorList>
    </citation>
    <scope>IDENTIFICATION</scope>
</reference>
<sequence>MFINKIKIVVFIVIFGVALSKRRFSEIESILNNDLNKTVVQAPSENIIGVLSELEKYLAIVGRPRFGRSLNQKSSSKLDTFDCNRICDKLFR</sequence>
<reference evidence="3" key="1">
    <citation type="submission" date="2011-08" db="EMBL/GenBank/DDBJ databases">
        <authorList>
            <person name="Rombauts S."/>
        </authorList>
    </citation>
    <scope>NUCLEOTIDE SEQUENCE</scope>
    <source>
        <strain evidence="3">London</strain>
    </source>
</reference>
<organism evidence="2 3">
    <name type="scientific">Tetranychus urticae</name>
    <name type="common">Two-spotted spider mite</name>
    <dbReference type="NCBI Taxonomy" id="32264"/>
    <lineage>
        <taxon>Eukaryota</taxon>
        <taxon>Metazoa</taxon>
        <taxon>Ecdysozoa</taxon>
        <taxon>Arthropoda</taxon>
        <taxon>Chelicerata</taxon>
        <taxon>Arachnida</taxon>
        <taxon>Acari</taxon>
        <taxon>Acariformes</taxon>
        <taxon>Trombidiformes</taxon>
        <taxon>Prostigmata</taxon>
        <taxon>Eleutherengona</taxon>
        <taxon>Raphignathae</taxon>
        <taxon>Tetranychoidea</taxon>
        <taxon>Tetranychidae</taxon>
        <taxon>Tetranychus</taxon>
    </lineage>
</organism>
<proteinExistence type="predicted"/>
<feature type="chain" id="PRO_5004580936" evidence="1">
    <location>
        <begin position="21"/>
        <end position="92"/>
    </location>
</feature>
<evidence type="ECO:0000313" key="3">
    <source>
        <dbReference type="Proteomes" id="UP000015104"/>
    </source>
</evidence>
<protein>
    <submittedName>
        <fullName evidence="2">Uncharacterized protein</fullName>
    </submittedName>
</protein>
<name>T1K3P7_TETUR</name>